<dbReference type="AlphaFoldDB" id="K3XNP0"/>
<sequence length="92" mass="10117">MHSRGTYTYKPKKATQITDRQSHGKHRSIDHISSHATGRHRIDETNERASEWCRRVAAVDIDELMDQCSMCVSSGVSGSTSQVGMPSLGSLG</sequence>
<evidence type="ECO:0000313" key="3">
    <source>
        <dbReference type="Proteomes" id="UP000004995"/>
    </source>
</evidence>
<keyword evidence="3" id="KW-1185">Reference proteome</keyword>
<proteinExistence type="predicted"/>
<reference evidence="3" key="1">
    <citation type="journal article" date="2012" name="Nat. Biotechnol.">
        <title>Reference genome sequence of the model plant Setaria.</title>
        <authorList>
            <person name="Bennetzen J.L."/>
            <person name="Schmutz J."/>
            <person name="Wang H."/>
            <person name="Percifield R."/>
            <person name="Hawkins J."/>
            <person name="Pontaroli A.C."/>
            <person name="Estep M."/>
            <person name="Feng L."/>
            <person name="Vaughn J.N."/>
            <person name="Grimwood J."/>
            <person name="Jenkins J."/>
            <person name="Barry K."/>
            <person name="Lindquist E."/>
            <person name="Hellsten U."/>
            <person name="Deshpande S."/>
            <person name="Wang X."/>
            <person name="Wu X."/>
            <person name="Mitros T."/>
            <person name="Triplett J."/>
            <person name="Yang X."/>
            <person name="Ye C.Y."/>
            <person name="Mauro-Herrera M."/>
            <person name="Wang L."/>
            <person name="Li P."/>
            <person name="Sharma M."/>
            <person name="Sharma R."/>
            <person name="Ronald P.C."/>
            <person name="Panaud O."/>
            <person name="Kellogg E.A."/>
            <person name="Brutnell T.P."/>
            <person name="Doust A.N."/>
            <person name="Tuskan G.A."/>
            <person name="Rokhsar D."/>
            <person name="Devos K.M."/>
        </authorList>
    </citation>
    <scope>NUCLEOTIDE SEQUENCE [LARGE SCALE GENOMIC DNA]</scope>
    <source>
        <strain evidence="3">cv. Yugu1</strain>
    </source>
</reference>
<dbReference type="Proteomes" id="UP000004995">
    <property type="component" value="Unassembled WGS sequence"/>
</dbReference>
<dbReference type="Gramene" id="KQL06658">
    <property type="protein sequence ID" value="KQL06658"/>
    <property type="gene ID" value="SETIT_003513mg"/>
</dbReference>
<evidence type="ECO:0000313" key="2">
    <source>
        <dbReference type="EnsemblPlants" id="KQL06658"/>
    </source>
</evidence>
<evidence type="ECO:0000256" key="1">
    <source>
        <dbReference type="SAM" id="MobiDB-lite"/>
    </source>
</evidence>
<feature type="compositionally biased region" description="Low complexity" evidence="1">
    <location>
        <begin position="73"/>
        <end position="85"/>
    </location>
</feature>
<protein>
    <submittedName>
        <fullName evidence="2">Uncharacterized protein</fullName>
    </submittedName>
</protein>
<dbReference type="HOGENOM" id="CLU_2417411_0_0_1"/>
<feature type="region of interest" description="Disordered" evidence="1">
    <location>
        <begin position="1"/>
        <end position="43"/>
    </location>
</feature>
<name>K3XNP0_SETIT</name>
<feature type="region of interest" description="Disordered" evidence="1">
    <location>
        <begin position="73"/>
        <end position="92"/>
    </location>
</feature>
<dbReference type="EnsemblPlants" id="KQL06658">
    <property type="protein sequence ID" value="KQL06658"/>
    <property type="gene ID" value="SETIT_003513mg"/>
</dbReference>
<dbReference type="EMBL" id="AGNK02003279">
    <property type="status" value="NOT_ANNOTATED_CDS"/>
    <property type="molecule type" value="Genomic_DNA"/>
</dbReference>
<reference evidence="2" key="2">
    <citation type="submission" date="2018-08" db="UniProtKB">
        <authorList>
            <consortium name="EnsemblPlants"/>
        </authorList>
    </citation>
    <scope>IDENTIFICATION</scope>
    <source>
        <strain evidence="2">Yugu1</strain>
    </source>
</reference>
<organism evidence="2 3">
    <name type="scientific">Setaria italica</name>
    <name type="common">Foxtail millet</name>
    <name type="synonym">Panicum italicum</name>
    <dbReference type="NCBI Taxonomy" id="4555"/>
    <lineage>
        <taxon>Eukaryota</taxon>
        <taxon>Viridiplantae</taxon>
        <taxon>Streptophyta</taxon>
        <taxon>Embryophyta</taxon>
        <taxon>Tracheophyta</taxon>
        <taxon>Spermatophyta</taxon>
        <taxon>Magnoliopsida</taxon>
        <taxon>Liliopsida</taxon>
        <taxon>Poales</taxon>
        <taxon>Poaceae</taxon>
        <taxon>PACMAD clade</taxon>
        <taxon>Panicoideae</taxon>
        <taxon>Panicodae</taxon>
        <taxon>Paniceae</taxon>
        <taxon>Cenchrinae</taxon>
        <taxon>Setaria</taxon>
    </lineage>
</organism>
<accession>K3XNP0</accession>
<dbReference type="InParanoid" id="K3XNP0"/>